<dbReference type="RefSeq" id="WP_243401631.1">
    <property type="nucleotide sequence ID" value="NZ_NPEF02000015.1"/>
</dbReference>
<evidence type="ECO:0000256" key="1">
    <source>
        <dbReference type="ARBA" id="ARBA00004141"/>
    </source>
</evidence>
<proteinExistence type="inferred from homology"/>
<dbReference type="InterPro" id="IPR002781">
    <property type="entry name" value="TM_pro_TauE-like"/>
</dbReference>
<evidence type="ECO:0000256" key="2">
    <source>
        <dbReference type="ARBA" id="ARBA00022692"/>
    </source>
</evidence>
<comment type="caution">
    <text evidence="6">The sequence shown here is derived from an EMBL/GenBank/DDBJ whole genome shotgun (WGS) entry which is preliminary data.</text>
</comment>
<reference evidence="6 7" key="1">
    <citation type="journal article" date="2018" name="Microb. Genom.">
        <title>Deciphering the unexplored Leptospira diversity from soils uncovers genomic evolution to virulence.</title>
        <authorList>
            <person name="Thibeaux R."/>
            <person name="Iraola G."/>
            <person name="Ferres I."/>
            <person name="Bierque E."/>
            <person name="Girault D."/>
            <person name="Soupe-Gilbert M.E."/>
            <person name="Picardeau M."/>
            <person name="Goarant C."/>
        </authorList>
    </citation>
    <scope>NUCLEOTIDE SEQUENCE [LARGE SCALE GENOMIC DNA]</scope>
    <source>
        <strain evidence="6 7">ATI7-C-A5</strain>
    </source>
</reference>
<comment type="similarity">
    <text evidence="5">Belongs to the 4-toluene sulfonate uptake permease (TSUP) (TC 2.A.102) family.</text>
</comment>
<keyword evidence="2 5" id="KW-0812">Transmembrane</keyword>
<dbReference type="GO" id="GO:0005886">
    <property type="term" value="C:plasma membrane"/>
    <property type="evidence" value="ECO:0007669"/>
    <property type="project" value="UniProtKB-SubCell"/>
</dbReference>
<keyword evidence="3 5" id="KW-1133">Transmembrane helix</keyword>
<keyword evidence="5" id="KW-1003">Cell membrane</keyword>
<dbReference type="InterPro" id="IPR051598">
    <property type="entry name" value="TSUP/Inactive_protease-like"/>
</dbReference>
<evidence type="ECO:0000256" key="3">
    <source>
        <dbReference type="ARBA" id="ARBA00022989"/>
    </source>
</evidence>
<name>A0AAE4QPX8_9LEPT</name>
<feature type="transmembrane region" description="Helical" evidence="5">
    <location>
        <begin position="189"/>
        <end position="208"/>
    </location>
</feature>
<organism evidence="6 7">
    <name type="scientific">Leptospira ellisii</name>
    <dbReference type="NCBI Taxonomy" id="2023197"/>
    <lineage>
        <taxon>Bacteria</taxon>
        <taxon>Pseudomonadati</taxon>
        <taxon>Spirochaetota</taxon>
        <taxon>Spirochaetia</taxon>
        <taxon>Leptospirales</taxon>
        <taxon>Leptospiraceae</taxon>
        <taxon>Leptospira</taxon>
    </lineage>
</organism>
<evidence type="ECO:0000256" key="5">
    <source>
        <dbReference type="RuleBase" id="RU363041"/>
    </source>
</evidence>
<dbReference type="EMBL" id="NPEF02000015">
    <property type="protein sequence ID" value="MDV6236582.1"/>
    <property type="molecule type" value="Genomic_DNA"/>
</dbReference>
<comment type="subcellular location">
    <subcellularLocation>
        <location evidence="5">Cell membrane</location>
        <topology evidence="5">Multi-pass membrane protein</topology>
    </subcellularLocation>
    <subcellularLocation>
        <location evidence="1">Membrane</location>
        <topology evidence="1">Multi-pass membrane protein</topology>
    </subcellularLocation>
</comment>
<feature type="transmembrane region" description="Helical" evidence="5">
    <location>
        <begin position="49"/>
        <end position="65"/>
    </location>
</feature>
<feature type="transmembrane region" description="Helical" evidence="5">
    <location>
        <begin position="250"/>
        <end position="267"/>
    </location>
</feature>
<accession>A0AAE4QPX8</accession>
<feature type="transmembrane region" description="Helical" evidence="5">
    <location>
        <begin position="150"/>
        <end position="182"/>
    </location>
</feature>
<feature type="transmembrane region" description="Helical" evidence="5">
    <location>
        <begin position="12"/>
        <end position="37"/>
    </location>
</feature>
<evidence type="ECO:0000256" key="4">
    <source>
        <dbReference type="ARBA" id="ARBA00023136"/>
    </source>
</evidence>
<protein>
    <recommendedName>
        <fullName evidence="5">Probable membrane transporter protein</fullName>
    </recommendedName>
</protein>
<sequence length="270" mass="28997">MTVLIPGLIASFLMGTSLGLIGAGGAILTVPILVYIFEQDVMRATTNSLFVVGVAALVGALMKAIHRNVDIKAGFFFALPGFLSIFLVRRYLLPFLPDVLLSGFGFLVTKQSFVMTFFAFTMFFSSWAMIRSANRPSPDESRRHDSSPYFINVAVKGSLIGGITGLVGAGGGFLIIPALVLLLKFPVRLAVGTSLAIVAANSLFGFAISFPSVKNEDCPLLLSVCVLAVLGMFFGEILSSKMNERRLKKGFGYFVLTIAALLLYDQSANL</sequence>
<feature type="transmembrane region" description="Helical" evidence="5">
    <location>
        <begin position="220"/>
        <end position="238"/>
    </location>
</feature>
<dbReference type="Proteomes" id="UP000232122">
    <property type="component" value="Unassembled WGS sequence"/>
</dbReference>
<gene>
    <name evidence="6" type="ORF">CH379_013190</name>
</gene>
<dbReference type="Pfam" id="PF01925">
    <property type="entry name" value="TauE"/>
    <property type="match status" value="1"/>
</dbReference>
<evidence type="ECO:0000313" key="6">
    <source>
        <dbReference type="EMBL" id="MDV6236582.1"/>
    </source>
</evidence>
<evidence type="ECO:0000313" key="7">
    <source>
        <dbReference type="Proteomes" id="UP000232122"/>
    </source>
</evidence>
<keyword evidence="4 5" id="KW-0472">Membrane</keyword>
<dbReference type="AlphaFoldDB" id="A0AAE4QPX8"/>
<dbReference type="PANTHER" id="PTHR43701">
    <property type="entry name" value="MEMBRANE TRANSPORTER PROTEIN MJ0441-RELATED"/>
    <property type="match status" value="1"/>
</dbReference>
<keyword evidence="7" id="KW-1185">Reference proteome</keyword>
<feature type="transmembrane region" description="Helical" evidence="5">
    <location>
        <begin position="71"/>
        <end position="92"/>
    </location>
</feature>
<dbReference type="PANTHER" id="PTHR43701:SF2">
    <property type="entry name" value="MEMBRANE TRANSPORTER PROTEIN YJNA-RELATED"/>
    <property type="match status" value="1"/>
</dbReference>